<proteinExistence type="predicted"/>
<gene>
    <name evidence="1" type="ORF">H257_09847</name>
</gene>
<dbReference type="AlphaFoldDB" id="W4G841"/>
<dbReference type="GeneID" id="20811843"/>
<organism evidence="1">
    <name type="scientific">Aphanomyces astaci</name>
    <name type="common">Crayfish plague agent</name>
    <dbReference type="NCBI Taxonomy" id="112090"/>
    <lineage>
        <taxon>Eukaryota</taxon>
        <taxon>Sar</taxon>
        <taxon>Stramenopiles</taxon>
        <taxon>Oomycota</taxon>
        <taxon>Saprolegniomycetes</taxon>
        <taxon>Saprolegniales</taxon>
        <taxon>Verrucalvaceae</taxon>
        <taxon>Aphanomyces</taxon>
    </lineage>
</organism>
<sequence>MLNITRLDRSIPLDIVLKSALNRVAGRRDPCRQINCPAATPRTDIPSVSSAAPAKCAKLPQCRCKRRRKRFGHHQRKSSHITYHVSRVKARYANLLALSLGHEKSNIHQSEHHCRQTKVTLRLNVAHRGDITSKLTDYTPLTAQDLPSNPVTNTTQPLSTTDCHIRVNTLRHRHCATTGGTTVCIDENGHIHWHNADHAHVECHQRVPTGCCTSKTAYCGIHQLVHPPTSTGKPALRHRASYLGCFRISQMLNLTWNDVALQHDGDS</sequence>
<protein>
    <submittedName>
        <fullName evidence="1">Uncharacterized protein</fullName>
    </submittedName>
</protein>
<dbReference type="RefSeq" id="XP_009834519.1">
    <property type="nucleotide sequence ID" value="XM_009836217.1"/>
</dbReference>
<dbReference type="VEuPathDB" id="FungiDB:H257_09847"/>
<accession>W4G841</accession>
<name>W4G841_APHAT</name>
<reference evidence="1" key="1">
    <citation type="submission" date="2013-12" db="EMBL/GenBank/DDBJ databases">
        <title>The Genome Sequence of Aphanomyces astaci APO3.</title>
        <authorList>
            <consortium name="The Broad Institute Genomics Platform"/>
            <person name="Russ C."/>
            <person name="Tyler B."/>
            <person name="van West P."/>
            <person name="Dieguez-Uribeondo J."/>
            <person name="Young S.K."/>
            <person name="Zeng Q."/>
            <person name="Gargeya S."/>
            <person name="Fitzgerald M."/>
            <person name="Abouelleil A."/>
            <person name="Alvarado L."/>
            <person name="Chapman S.B."/>
            <person name="Gainer-Dewar J."/>
            <person name="Goldberg J."/>
            <person name="Griggs A."/>
            <person name="Gujja S."/>
            <person name="Hansen M."/>
            <person name="Howarth C."/>
            <person name="Imamovic A."/>
            <person name="Ireland A."/>
            <person name="Larimer J."/>
            <person name="McCowan C."/>
            <person name="Murphy C."/>
            <person name="Pearson M."/>
            <person name="Poon T.W."/>
            <person name="Priest M."/>
            <person name="Roberts A."/>
            <person name="Saif S."/>
            <person name="Shea T."/>
            <person name="Sykes S."/>
            <person name="Wortman J."/>
            <person name="Nusbaum C."/>
            <person name="Birren B."/>
        </authorList>
    </citation>
    <scope>NUCLEOTIDE SEQUENCE [LARGE SCALE GENOMIC DNA]</scope>
    <source>
        <strain evidence="1">APO3</strain>
    </source>
</reference>
<evidence type="ECO:0000313" key="1">
    <source>
        <dbReference type="EMBL" id="ETV75877.1"/>
    </source>
</evidence>
<dbReference type="EMBL" id="KI913138">
    <property type="protein sequence ID" value="ETV75877.1"/>
    <property type="molecule type" value="Genomic_DNA"/>
</dbReference>